<evidence type="ECO:0000256" key="1">
    <source>
        <dbReference type="ARBA" id="ARBA00022729"/>
    </source>
</evidence>
<organism evidence="3 4">
    <name type="scientific">Flavobacterium fluviale</name>
    <dbReference type="NCBI Taxonomy" id="2249356"/>
    <lineage>
        <taxon>Bacteria</taxon>
        <taxon>Pseudomonadati</taxon>
        <taxon>Bacteroidota</taxon>
        <taxon>Flavobacteriia</taxon>
        <taxon>Flavobacteriales</taxon>
        <taxon>Flavobacteriaceae</taxon>
        <taxon>Flavobacterium</taxon>
    </lineage>
</organism>
<dbReference type="EMBL" id="CP030261">
    <property type="protein sequence ID" value="AXB55920.1"/>
    <property type="molecule type" value="Genomic_DNA"/>
</dbReference>
<dbReference type="PANTHER" id="PTHR36220">
    <property type="entry name" value="UNNAMED PRODUCT"/>
    <property type="match status" value="1"/>
</dbReference>
<reference evidence="3 4" key="1">
    <citation type="submission" date="2018-06" db="EMBL/GenBank/DDBJ databases">
        <title>Genome sequencing of Flavobacterium.</title>
        <authorList>
            <person name="Baek M.-G."/>
            <person name="Yi H."/>
        </authorList>
    </citation>
    <scope>NUCLEOTIDE SEQUENCE [LARGE SCALE GENOMIC DNA]</scope>
    <source>
        <strain evidence="3 4">HYN0086</strain>
    </source>
</reference>
<evidence type="ECO:0000313" key="3">
    <source>
        <dbReference type="EMBL" id="AXB55920.1"/>
    </source>
</evidence>
<dbReference type="OrthoDB" id="1403372at2"/>
<dbReference type="AlphaFoldDB" id="A0A344LPS8"/>
<gene>
    <name evidence="3" type="ORF">HYN86_04595</name>
</gene>
<sequence length="513" mass="53837">MHLLVNMFLYLLEIYKKQFMKKTLLILLFPLLSIGQTQIGTDINGETAQNYSGSSISLSSDGRVVAISASVEAGNGADSGQVRVFKNISGVWIQQGQAINGKDPYDSSGDSLSLSSDGSVVAIGSRYNDRNGYDSGQVRVYKNVSGVWTQVGADISGKANEDYSGWSVSLSADGTVVAIGAPGNDGSEGYRFYTGQVRIFKNISGVWTQIGADIYGEGAFDQSGDSVSLSADGNVVAIGAIYNKGNGTDSGHVRIYKNVSGVWTKIGADIDGKAIYDRIGSKLSLSADGNVVAIGRNFNESIGYSSSSGQVRVYKNVSNVWTQQGADINGEAISDSSGSSVSLSSDGSVVAIGAPYNAGNGQYSGHVRIYKNVSGVWIQLGFDIDGKAVGDRSGSSVSLSSNGNVVAIGAPLSSENGNYSGQVRVFDLSAAVLSSASFVLSSSSVYPNPSSDIVNIDLNQDLTLQKVNIYNTLGQLIKTENSNSISVSSLSTGVYFFEIITDRGKETKTVLVK</sequence>
<dbReference type="InterPro" id="IPR026444">
    <property type="entry name" value="Secre_tail"/>
</dbReference>
<feature type="domain" description="Bulb-type lectin" evidence="2">
    <location>
        <begin position="276"/>
        <end position="420"/>
    </location>
</feature>
<keyword evidence="1" id="KW-0732">Signal</keyword>
<dbReference type="InterPro" id="IPR011043">
    <property type="entry name" value="Gal_Oxase/kelch_b-propeller"/>
</dbReference>
<dbReference type="KEGG" id="ffl:HYN86_04595"/>
<accession>A0A344LPS8</accession>
<keyword evidence="4" id="KW-1185">Reference proteome</keyword>
<dbReference type="Pfam" id="PF18962">
    <property type="entry name" value="Por_Secre_tail"/>
    <property type="match status" value="1"/>
</dbReference>
<dbReference type="SUPFAM" id="SSF50965">
    <property type="entry name" value="Galactose oxidase, central domain"/>
    <property type="match status" value="1"/>
</dbReference>
<evidence type="ECO:0000313" key="4">
    <source>
        <dbReference type="Proteomes" id="UP000251561"/>
    </source>
</evidence>
<protein>
    <submittedName>
        <fullName evidence="3">T9SS C-terminal target domain-containing protein</fullName>
    </submittedName>
</protein>
<dbReference type="PROSITE" id="PS50927">
    <property type="entry name" value="BULB_LECTIN"/>
    <property type="match status" value="1"/>
</dbReference>
<evidence type="ECO:0000259" key="2">
    <source>
        <dbReference type="PROSITE" id="PS50927"/>
    </source>
</evidence>
<dbReference type="NCBIfam" id="TIGR04183">
    <property type="entry name" value="Por_Secre_tail"/>
    <property type="match status" value="1"/>
</dbReference>
<proteinExistence type="predicted"/>
<dbReference type="Proteomes" id="UP000251561">
    <property type="component" value="Chromosome"/>
</dbReference>
<dbReference type="InterPro" id="IPR001480">
    <property type="entry name" value="Bulb-type_lectin_dom"/>
</dbReference>
<dbReference type="PANTHER" id="PTHR36220:SF1">
    <property type="entry name" value="GAMMA TUBULIN COMPLEX COMPONENT C-TERMINAL DOMAIN-CONTAINING PROTEIN"/>
    <property type="match status" value="1"/>
</dbReference>
<name>A0A344LPS8_9FLAO</name>
<dbReference type="RefSeq" id="WP_113676985.1">
    <property type="nucleotide sequence ID" value="NZ_CP030261.1"/>
</dbReference>